<dbReference type="InterPro" id="IPR000073">
    <property type="entry name" value="AB_hydrolase_1"/>
</dbReference>
<name>A0A0K1JPV8_9MICO</name>
<feature type="domain" description="AB hydrolase-1" evidence="1">
    <location>
        <begin position="17"/>
        <end position="248"/>
    </location>
</feature>
<evidence type="ECO:0000313" key="3">
    <source>
        <dbReference type="Proteomes" id="UP000066480"/>
    </source>
</evidence>
<proteinExistence type="predicted"/>
<organism evidence="2 3">
    <name type="scientific">Luteipulveratus mongoliensis</name>
    <dbReference type="NCBI Taxonomy" id="571913"/>
    <lineage>
        <taxon>Bacteria</taxon>
        <taxon>Bacillati</taxon>
        <taxon>Actinomycetota</taxon>
        <taxon>Actinomycetes</taxon>
        <taxon>Micrococcales</taxon>
        <taxon>Dermacoccaceae</taxon>
        <taxon>Luteipulveratus</taxon>
    </lineage>
</organism>
<dbReference type="Gene3D" id="3.40.50.1820">
    <property type="entry name" value="alpha/beta hydrolase"/>
    <property type="match status" value="1"/>
</dbReference>
<dbReference type="Proteomes" id="UP000066480">
    <property type="component" value="Chromosome"/>
</dbReference>
<dbReference type="InterPro" id="IPR050266">
    <property type="entry name" value="AB_hydrolase_sf"/>
</dbReference>
<dbReference type="Pfam" id="PF12697">
    <property type="entry name" value="Abhydrolase_6"/>
    <property type="match status" value="1"/>
</dbReference>
<evidence type="ECO:0000313" key="2">
    <source>
        <dbReference type="EMBL" id="AKU18741.1"/>
    </source>
</evidence>
<dbReference type="AlphaFoldDB" id="A0A0K1JPV8"/>
<dbReference type="KEGG" id="lmoi:VV02_08030"/>
<sequence length="268" mass="29560">MVHFVEHGDARPQHGTVLLMHGFSCDHRLMTGGFEPVFTARDGWRRVYLDLPGHGRSIAGPDIDSTDAVLRAVTIAASRLIPDGPLLLAGQSYGGYLIQGMIRTDPGRYAGACMVAPPTIAQHDRRILPEHQVLARDDAALADVTLAPDSAFEEVSVVKDARTLERTQQEVQPGIDLSDTATLERIEKRYTGSFEDAPVQVFDRPSLLVTGRQDAIVGYVDQWSLTEQFSRLTSAVLDRGGHNVHIEQEVLFSALVHEWLDRVEESLS</sequence>
<gene>
    <name evidence="2" type="ORF">VV02_08030</name>
</gene>
<protein>
    <recommendedName>
        <fullName evidence="1">AB hydrolase-1 domain-containing protein</fullName>
    </recommendedName>
</protein>
<dbReference type="SUPFAM" id="SSF53474">
    <property type="entry name" value="alpha/beta-Hydrolases"/>
    <property type="match status" value="1"/>
</dbReference>
<dbReference type="EMBL" id="CP011112">
    <property type="protein sequence ID" value="AKU18741.1"/>
    <property type="molecule type" value="Genomic_DNA"/>
</dbReference>
<dbReference type="PANTHER" id="PTHR43798:SF6">
    <property type="entry name" value="HYDROLASE, PUTATIVE (AFU_ORTHOLOGUE AFUA_4G13070)-RELATED"/>
    <property type="match status" value="1"/>
</dbReference>
<reference evidence="2 3" key="1">
    <citation type="submission" date="2015-03" db="EMBL/GenBank/DDBJ databases">
        <title>Luteipulveratus halotolerans sp. nov., a novel actinobacterium (Dermacoccaceae) from Sarawak, Malaysia.</title>
        <authorList>
            <person name="Juboi H."/>
            <person name="Basik A."/>
            <person name="Shamsul S.S."/>
            <person name="Arnold P."/>
            <person name="Schmitt E.K."/>
            <person name="Sanglier J.-J."/>
            <person name="Yeo T."/>
        </authorList>
    </citation>
    <scope>NUCLEOTIDE SEQUENCE [LARGE SCALE GENOMIC DNA]</scope>
    <source>
        <strain evidence="2 3">MN07-A0370</strain>
    </source>
</reference>
<keyword evidence="3" id="KW-1185">Reference proteome</keyword>
<dbReference type="GO" id="GO:0003824">
    <property type="term" value="F:catalytic activity"/>
    <property type="evidence" value="ECO:0007669"/>
    <property type="project" value="UniProtKB-ARBA"/>
</dbReference>
<evidence type="ECO:0000259" key="1">
    <source>
        <dbReference type="Pfam" id="PF12697"/>
    </source>
</evidence>
<accession>A0A0K1JPV8</accession>
<dbReference type="STRING" id="571913.VV02_08030"/>
<dbReference type="InterPro" id="IPR029058">
    <property type="entry name" value="AB_hydrolase_fold"/>
</dbReference>
<dbReference type="PANTHER" id="PTHR43798">
    <property type="entry name" value="MONOACYLGLYCEROL LIPASE"/>
    <property type="match status" value="1"/>
</dbReference>